<evidence type="ECO:0000256" key="1">
    <source>
        <dbReference type="ARBA" id="ARBA00004479"/>
    </source>
</evidence>
<dbReference type="Proteomes" id="UP001058974">
    <property type="component" value="Chromosome 7"/>
</dbReference>
<keyword evidence="15" id="KW-1185">Reference proteome</keyword>
<organism evidence="14 15">
    <name type="scientific">Pisum sativum</name>
    <name type="common">Garden pea</name>
    <name type="synonym">Lathyrus oleraceus</name>
    <dbReference type="NCBI Taxonomy" id="3888"/>
    <lineage>
        <taxon>Eukaryota</taxon>
        <taxon>Viridiplantae</taxon>
        <taxon>Streptophyta</taxon>
        <taxon>Embryophyta</taxon>
        <taxon>Tracheophyta</taxon>
        <taxon>Spermatophyta</taxon>
        <taxon>Magnoliopsida</taxon>
        <taxon>eudicotyledons</taxon>
        <taxon>Gunneridae</taxon>
        <taxon>Pentapetalae</taxon>
        <taxon>rosids</taxon>
        <taxon>fabids</taxon>
        <taxon>Fabales</taxon>
        <taxon>Fabaceae</taxon>
        <taxon>Papilionoideae</taxon>
        <taxon>50 kb inversion clade</taxon>
        <taxon>NPAAA clade</taxon>
        <taxon>Hologalegina</taxon>
        <taxon>IRL clade</taxon>
        <taxon>Fabeae</taxon>
        <taxon>Lathyrus</taxon>
    </lineage>
</organism>
<evidence type="ECO:0000256" key="9">
    <source>
        <dbReference type="ARBA" id="ARBA00023136"/>
    </source>
</evidence>
<evidence type="ECO:0000313" key="14">
    <source>
        <dbReference type="EMBL" id="KAI5385689.1"/>
    </source>
</evidence>
<gene>
    <name evidence="14" type="ORF">KIW84_072337</name>
</gene>
<dbReference type="InterPro" id="IPR032675">
    <property type="entry name" value="LRR_dom_sf"/>
</dbReference>
<dbReference type="EMBL" id="JAMSHJ010000007">
    <property type="protein sequence ID" value="KAI5385689.1"/>
    <property type="molecule type" value="Genomic_DNA"/>
</dbReference>
<dbReference type="AlphaFoldDB" id="A0A9D4ZVW4"/>
<evidence type="ECO:0000256" key="5">
    <source>
        <dbReference type="ARBA" id="ARBA00022737"/>
    </source>
</evidence>
<keyword evidence="7" id="KW-0067">ATP-binding</keyword>
<evidence type="ECO:0000256" key="12">
    <source>
        <dbReference type="SAM" id="Phobius"/>
    </source>
</evidence>
<keyword evidence="5" id="KW-0677">Repeat</keyword>
<name>A0A9D4ZVW4_PEA</name>
<evidence type="ECO:0000256" key="6">
    <source>
        <dbReference type="ARBA" id="ARBA00022741"/>
    </source>
</evidence>
<reference evidence="14 15" key="1">
    <citation type="journal article" date="2022" name="Nat. Genet.">
        <title>Improved pea reference genome and pan-genome highlight genomic features and evolutionary characteristics.</title>
        <authorList>
            <person name="Yang T."/>
            <person name="Liu R."/>
            <person name="Luo Y."/>
            <person name="Hu S."/>
            <person name="Wang D."/>
            <person name="Wang C."/>
            <person name="Pandey M.K."/>
            <person name="Ge S."/>
            <person name="Xu Q."/>
            <person name="Li N."/>
            <person name="Li G."/>
            <person name="Huang Y."/>
            <person name="Saxena R.K."/>
            <person name="Ji Y."/>
            <person name="Li M."/>
            <person name="Yan X."/>
            <person name="He Y."/>
            <person name="Liu Y."/>
            <person name="Wang X."/>
            <person name="Xiang C."/>
            <person name="Varshney R.K."/>
            <person name="Ding H."/>
            <person name="Gao S."/>
            <person name="Zong X."/>
        </authorList>
    </citation>
    <scope>NUCLEOTIDE SEQUENCE [LARGE SCALE GENOMIC DNA]</scope>
    <source>
        <strain evidence="14 15">cv. Zhongwan 6</strain>
    </source>
</reference>
<dbReference type="Gene3D" id="3.80.10.10">
    <property type="entry name" value="Ribonuclease Inhibitor"/>
    <property type="match status" value="1"/>
</dbReference>
<proteinExistence type="predicted"/>
<evidence type="ECO:0000256" key="11">
    <source>
        <dbReference type="ARBA" id="ARBA00023180"/>
    </source>
</evidence>
<feature type="domain" description="Leucine-rich repeat-containing N-terminal plant-type" evidence="13">
    <location>
        <begin position="43"/>
        <end position="80"/>
    </location>
</feature>
<protein>
    <recommendedName>
        <fullName evidence="13">Leucine-rich repeat-containing N-terminal plant-type domain-containing protein</fullName>
    </recommendedName>
</protein>
<dbReference type="FunFam" id="3.80.10.10:FF:000101">
    <property type="entry name" value="LRR receptor-like serine/threonine-protein kinase ERECTA"/>
    <property type="match status" value="1"/>
</dbReference>
<keyword evidence="9 12" id="KW-0472">Membrane</keyword>
<dbReference type="InterPro" id="IPR053211">
    <property type="entry name" value="DNA_repair-toleration"/>
</dbReference>
<dbReference type="InterPro" id="IPR013210">
    <property type="entry name" value="LRR_N_plant-typ"/>
</dbReference>
<keyword evidence="4" id="KW-0732">Signal</keyword>
<dbReference type="Pfam" id="PF00560">
    <property type="entry name" value="LRR_1"/>
    <property type="match status" value="3"/>
</dbReference>
<dbReference type="GO" id="GO:0005524">
    <property type="term" value="F:ATP binding"/>
    <property type="evidence" value="ECO:0007669"/>
    <property type="project" value="UniProtKB-KW"/>
</dbReference>
<evidence type="ECO:0000259" key="13">
    <source>
        <dbReference type="Pfam" id="PF08263"/>
    </source>
</evidence>
<dbReference type="SUPFAM" id="SSF52058">
    <property type="entry name" value="L domain-like"/>
    <property type="match status" value="1"/>
</dbReference>
<feature type="transmembrane region" description="Helical" evidence="12">
    <location>
        <begin position="12"/>
        <end position="32"/>
    </location>
</feature>
<evidence type="ECO:0000256" key="10">
    <source>
        <dbReference type="ARBA" id="ARBA00023170"/>
    </source>
</evidence>
<evidence type="ECO:0000256" key="7">
    <source>
        <dbReference type="ARBA" id="ARBA00022840"/>
    </source>
</evidence>
<keyword evidence="10" id="KW-0675">Receptor</keyword>
<feature type="non-terminal residue" evidence="14">
    <location>
        <position position="197"/>
    </location>
</feature>
<dbReference type="PANTHER" id="PTHR48060">
    <property type="entry name" value="DNA DAMAGE-REPAIR/TOLERATION PROTEIN DRT100"/>
    <property type="match status" value="1"/>
</dbReference>
<feature type="non-terminal residue" evidence="14">
    <location>
        <position position="1"/>
    </location>
</feature>
<dbReference type="InterPro" id="IPR001611">
    <property type="entry name" value="Leu-rich_rpt"/>
</dbReference>
<comment type="caution">
    <text evidence="14">The sequence shown here is derived from an EMBL/GenBank/DDBJ whole genome shotgun (WGS) entry which is preliminary data.</text>
</comment>
<dbReference type="GO" id="GO:0016020">
    <property type="term" value="C:membrane"/>
    <property type="evidence" value="ECO:0007669"/>
    <property type="project" value="UniProtKB-SubCell"/>
</dbReference>
<comment type="subcellular location">
    <subcellularLocation>
        <location evidence="1">Membrane</location>
        <topology evidence="1">Single-pass type I membrane protein</topology>
    </subcellularLocation>
</comment>
<dbReference type="Pfam" id="PF08263">
    <property type="entry name" value="LRRNT_2"/>
    <property type="match status" value="1"/>
</dbReference>
<dbReference type="PANTHER" id="PTHR48060:SF21">
    <property type="entry name" value="L DOMAIN-LIKE PROTEIN"/>
    <property type="match status" value="1"/>
</dbReference>
<keyword evidence="3 12" id="KW-0812">Transmembrane</keyword>
<evidence type="ECO:0000256" key="8">
    <source>
        <dbReference type="ARBA" id="ARBA00022989"/>
    </source>
</evidence>
<keyword evidence="2" id="KW-0433">Leucine-rich repeat</keyword>
<sequence>DQSYSKVMLSSNLNLTIVLLISISSIIIASHAQSSTKTTIEIEIEALKAFKKSITHDPNKILANWIDTHPHCNWSGIECNNSSNHVISISLPELQLQGEISPFLGNFSNLQLLDLSSNSFTGQIPIQITLCTQLTSLYLVENSLSGSIPCELSNLKMLQYLDLGDNFFNGTLPDCLFEITSLLGIAFNFNNLTGRIP</sequence>
<keyword evidence="8 12" id="KW-1133">Transmembrane helix</keyword>
<dbReference type="Gramene" id="Psat07G0233700-T2">
    <property type="protein sequence ID" value="KAI5385689.1"/>
    <property type="gene ID" value="KIW84_072337"/>
</dbReference>
<evidence type="ECO:0000256" key="2">
    <source>
        <dbReference type="ARBA" id="ARBA00022614"/>
    </source>
</evidence>
<accession>A0A9D4ZVW4</accession>
<evidence type="ECO:0000256" key="3">
    <source>
        <dbReference type="ARBA" id="ARBA00022692"/>
    </source>
</evidence>
<keyword evidence="11" id="KW-0325">Glycoprotein</keyword>
<evidence type="ECO:0000313" key="15">
    <source>
        <dbReference type="Proteomes" id="UP001058974"/>
    </source>
</evidence>
<keyword evidence="6" id="KW-0547">Nucleotide-binding</keyword>
<evidence type="ECO:0000256" key="4">
    <source>
        <dbReference type="ARBA" id="ARBA00022729"/>
    </source>
</evidence>